<comment type="function">
    <text evidence="1">Required for the efficient initiation of filament assembly.</text>
</comment>
<organism evidence="5 6">
    <name type="scientific">Sagittula marina</name>
    <dbReference type="NCBI Taxonomy" id="943940"/>
    <lineage>
        <taxon>Bacteria</taxon>
        <taxon>Pseudomonadati</taxon>
        <taxon>Pseudomonadota</taxon>
        <taxon>Alphaproteobacteria</taxon>
        <taxon>Rhodobacterales</taxon>
        <taxon>Roseobacteraceae</taxon>
        <taxon>Sagittula</taxon>
    </lineage>
</organism>
<evidence type="ECO:0000313" key="5">
    <source>
        <dbReference type="EMBL" id="MBB3983704.1"/>
    </source>
</evidence>
<feature type="region of interest" description="Disordered" evidence="4">
    <location>
        <begin position="85"/>
        <end position="115"/>
    </location>
</feature>
<keyword evidence="3" id="KW-1005">Bacterial flagellum biogenesis</keyword>
<feature type="compositionally biased region" description="Basic and acidic residues" evidence="4">
    <location>
        <begin position="106"/>
        <end position="115"/>
    </location>
</feature>
<evidence type="ECO:0000256" key="1">
    <source>
        <dbReference type="ARBA" id="ARBA00002397"/>
    </source>
</evidence>
<dbReference type="InterPro" id="IPR007809">
    <property type="entry name" value="FlgN-like"/>
</dbReference>
<evidence type="ECO:0000256" key="2">
    <source>
        <dbReference type="ARBA" id="ARBA00007703"/>
    </source>
</evidence>
<keyword evidence="5" id="KW-0966">Cell projection</keyword>
<accession>A0A7W6GS29</accession>
<sequence>MSEPTTTERLERLLKQEREALLKGDFNRIESLVEEKQDLVKQLREHDARRETLLPLRAGLRRNQELFDQALAGIRNVAARLGDLSRARKSTQTYDSLGRKQSIQAPEKRKLERKA</sequence>
<keyword evidence="5" id="KW-0282">Flagellum</keyword>
<keyword evidence="6" id="KW-1185">Reference proteome</keyword>
<dbReference type="SUPFAM" id="SSF140566">
    <property type="entry name" value="FlgN-like"/>
    <property type="match status" value="1"/>
</dbReference>
<comment type="caution">
    <text evidence="5">The sequence shown here is derived from an EMBL/GenBank/DDBJ whole genome shotgun (WGS) entry which is preliminary data.</text>
</comment>
<name>A0A7W6GS29_9RHOB</name>
<dbReference type="Pfam" id="PF05130">
    <property type="entry name" value="FlgN"/>
    <property type="match status" value="1"/>
</dbReference>
<evidence type="ECO:0000256" key="4">
    <source>
        <dbReference type="SAM" id="MobiDB-lite"/>
    </source>
</evidence>
<dbReference type="Gene3D" id="1.20.58.300">
    <property type="entry name" value="FlgN-like"/>
    <property type="match status" value="1"/>
</dbReference>
<dbReference type="Proteomes" id="UP000541426">
    <property type="component" value="Unassembled WGS sequence"/>
</dbReference>
<dbReference type="EMBL" id="JACIEJ010000001">
    <property type="protein sequence ID" value="MBB3983704.1"/>
    <property type="molecule type" value="Genomic_DNA"/>
</dbReference>
<dbReference type="AlphaFoldDB" id="A0A7W6GS29"/>
<dbReference type="GO" id="GO:0044780">
    <property type="term" value="P:bacterial-type flagellum assembly"/>
    <property type="evidence" value="ECO:0007669"/>
    <property type="project" value="InterPro"/>
</dbReference>
<dbReference type="RefSeq" id="WP_183962234.1">
    <property type="nucleotide sequence ID" value="NZ_BAABBZ010000012.1"/>
</dbReference>
<dbReference type="InterPro" id="IPR036679">
    <property type="entry name" value="FlgN-like_sf"/>
</dbReference>
<comment type="similarity">
    <text evidence="2">Belongs to the FlgN family.</text>
</comment>
<feature type="compositionally biased region" description="Polar residues" evidence="4">
    <location>
        <begin position="90"/>
        <end position="104"/>
    </location>
</feature>
<evidence type="ECO:0000256" key="3">
    <source>
        <dbReference type="ARBA" id="ARBA00022795"/>
    </source>
</evidence>
<evidence type="ECO:0000313" key="6">
    <source>
        <dbReference type="Proteomes" id="UP000541426"/>
    </source>
</evidence>
<keyword evidence="5" id="KW-0969">Cilium</keyword>
<proteinExistence type="inferred from homology"/>
<protein>
    <submittedName>
        <fullName evidence="5">Flagellar biosynthesis/type III secretory pathway chaperone</fullName>
    </submittedName>
</protein>
<gene>
    <name evidence="5" type="ORF">GGQ68_000015</name>
</gene>
<reference evidence="5 6" key="1">
    <citation type="submission" date="2020-08" db="EMBL/GenBank/DDBJ databases">
        <title>Genomic Encyclopedia of Type Strains, Phase IV (KMG-IV): sequencing the most valuable type-strain genomes for metagenomic binning, comparative biology and taxonomic classification.</title>
        <authorList>
            <person name="Goeker M."/>
        </authorList>
    </citation>
    <scope>NUCLEOTIDE SEQUENCE [LARGE SCALE GENOMIC DNA]</scope>
    <source>
        <strain evidence="5 6">DSM 102235</strain>
    </source>
</reference>